<keyword evidence="2" id="KW-1133">Transmembrane helix</keyword>
<dbReference type="EMBL" id="CP036525">
    <property type="protein sequence ID" value="QDT01839.1"/>
    <property type="molecule type" value="Genomic_DNA"/>
</dbReference>
<name>A0A517N3W8_9BACT</name>
<protein>
    <submittedName>
        <fullName evidence="3">Uncharacterized protein</fullName>
    </submittedName>
</protein>
<evidence type="ECO:0000313" key="3">
    <source>
        <dbReference type="EMBL" id="QDT01839.1"/>
    </source>
</evidence>
<dbReference type="KEGG" id="rlc:K227x_02080"/>
<proteinExistence type="predicted"/>
<dbReference type="RefSeq" id="WP_145167665.1">
    <property type="nucleotide sequence ID" value="NZ_CP036525.1"/>
</dbReference>
<dbReference type="InterPro" id="IPR009937">
    <property type="entry name" value="Phage_holin_3_6"/>
</dbReference>
<evidence type="ECO:0000256" key="1">
    <source>
        <dbReference type="SAM" id="MobiDB-lite"/>
    </source>
</evidence>
<evidence type="ECO:0000313" key="4">
    <source>
        <dbReference type="Proteomes" id="UP000318538"/>
    </source>
</evidence>
<organism evidence="3 4">
    <name type="scientific">Rubripirellula lacrimiformis</name>
    <dbReference type="NCBI Taxonomy" id="1930273"/>
    <lineage>
        <taxon>Bacteria</taxon>
        <taxon>Pseudomonadati</taxon>
        <taxon>Planctomycetota</taxon>
        <taxon>Planctomycetia</taxon>
        <taxon>Pirellulales</taxon>
        <taxon>Pirellulaceae</taxon>
        <taxon>Rubripirellula</taxon>
    </lineage>
</organism>
<gene>
    <name evidence="3" type="ORF">K227x_02080</name>
</gene>
<sequence length="170" mass="18140">MTRNNSIQRVARDVIDLCELQMQLLAVDSQEARRKVTSAAILAAVAVLVGGSAITVLMIGSGLLLAEMTDLSAGGAMMVVTLLALSLTALFLVFANKALRAATAALGETKSEFSANLKWLKATLVSPDELPPTPGRSGQQARYENPDQPIYPPSARQSDDFYSSNMSARR</sequence>
<dbReference type="AlphaFoldDB" id="A0A517N3W8"/>
<accession>A0A517N3W8</accession>
<dbReference type="Pfam" id="PF07332">
    <property type="entry name" value="Phage_holin_3_6"/>
    <property type="match status" value="1"/>
</dbReference>
<reference evidence="3 4" key="1">
    <citation type="submission" date="2019-02" db="EMBL/GenBank/DDBJ databases">
        <title>Deep-cultivation of Planctomycetes and their phenomic and genomic characterization uncovers novel biology.</title>
        <authorList>
            <person name="Wiegand S."/>
            <person name="Jogler M."/>
            <person name="Boedeker C."/>
            <person name="Pinto D."/>
            <person name="Vollmers J."/>
            <person name="Rivas-Marin E."/>
            <person name="Kohn T."/>
            <person name="Peeters S.H."/>
            <person name="Heuer A."/>
            <person name="Rast P."/>
            <person name="Oberbeckmann S."/>
            <person name="Bunk B."/>
            <person name="Jeske O."/>
            <person name="Meyerdierks A."/>
            <person name="Storesund J.E."/>
            <person name="Kallscheuer N."/>
            <person name="Luecker S."/>
            <person name="Lage O.M."/>
            <person name="Pohl T."/>
            <person name="Merkel B.J."/>
            <person name="Hornburger P."/>
            <person name="Mueller R.-W."/>
            <person name="Bruemmer F."/>
            <person name="Labrenz M."/>
            <person name="Spormann A.M."/>
            <person name="Op den Camp H."/>
            <person name="Overmann J."/>
            <person name="Amann R."/>
            <person name="Jetten M.S.M."/>
            <person name="Mascher T."/>
            <person name="Medema M.H."/>
            <person name="Devos D.P."/>
            <person name="Kaster A.-K."/>
            <person name="Ovreas L."/>
            <person name="Rohde M."/>
            <person name="Galperin M.Y."/>
            <person name="Jogler C."/>
        </authorList>
    </citation>
    <scope>NUCLEOTIDE SEQUENCE [LARGE SCALE GENOMIC DNA]</scope>
    <source>
        <strain evidence="3 4">K22_7</strain>
    </source>
</reference>
<feature type="transmembrane region" description="Helical" evidence="2">
    <location>
        <begin position="39"/>
        <end position="65"/>
    </location>
</feature>
<keyword evidence="4" id="KW-1185">Reference proteome</keyword>
<keyword evidence="2" id="KW-0812">Transmembrane</keyword>
<feature type="region of interest" description="Disordered" evidence="1">
    <location>
        <begin position="126"/>
        <end position="170"/>
    </location>
</feature>
<dbReference type="OrthoDB" id="286918at2"/>
<evidence type="ECO:0000256" key="2">
    <source>
        <dbReference type="SAM" id="Phobius"/>
    </source>
</evidence>
<keyword evidence="2" id="KW-0472">Membrane</keyword>
<feature type="compositionally biased region" description="Polar residues" evidence="1">
    <location>
        <begin position="160"/>
        <end position="170"/>
    </location>
</feature>
<feature type="transmembrane region" description="Helical" evidence="2">
    <location>
        <begin position="71"/>
        <end position="94"/>
    </location>
</feature>
<dbReference type="Proteomes" id="UP000318538">
    <property type="component" value="Chromosome"/>
</dbReference>